<keyword evidence="1" id="KW-0812">Transmembrane</keyword>
<evidence type="ECO:0000256" key="1">
    <source>
        <dbReference type="SAM" id="Phobius"/>
    </source>
</evidence>
<sequence>MIRGFFGFWWCLAFAALSFTLLIQAIEEGTVGWAWMNGIAVVLWLSYAWSAKTLDTIEEDNDSDTWNPPNGSSKR</sequence>
<reference evidence="2" key="1">
    <citation type="journal article" date="2015" name="Nature">
        <title>Complex archaea that bridge the gap between prokaryotes and eukaryotes.</title>
        <authorList>
            <person name="Spang A."/>
            <person name="Saw J.H."/>
            <person name="Jorgensen S.L."/>
            <person name="Zaremba-Niedzwiedzka K."/>
            <person name="Martijn J."/>
            <person name="Lind A.E."/>
            <person name="van Eijk R."/>
            <person name="Schleper C."/>
            <person name="Guy L."/>
            <person name="Ettema T.J."/>
        </authorList>
    </citation>
    <scope>NUCLEOTIDE SEQUENCE</scope>
</reference>
<keyword evidence="1" id="KW-1133">Transmembrane helix</keyword>
<proteinExistence type="predicted"/>
<keyword evidence="1" id="KW-0472">Membrane</keyword>
<accession>A0A0F9DEJ4</accession>
<comment type="caution">
    <text evidence="2">The sequence shown here is derived from an EMBL/GenBank/DDBJ whole genome shotgun (WGS) entry which is preliminary data.</text>
</comment>
<name>A0A0F9DEJ4_9ZZZZ</name>
<organism evidence="2">
    <name type="scientific">marine sediment metagenome</name>
    <dbReference type="NCBI Taxonomy" id="412755"/>
    <lineage>
        <taxon>unclassified sequences</taxon>
        <taxon>metagenomes</taxon>
        <taxon>ecological metagenomes</taxon>
    </lineage>
</organism>
<evidence type="ECO:0000313" key="2">
    <source>
        <dbReference type="EMBL" id="KKL10403.1"/>
    </source>
</evidence>
<protein>
    <submittedName>
        <fullName evidence="2">Uncharacterized protein</fullName>
    </submittedName>
</protein>
<dbReference type="EMBL" id="LAZR01042075">
    <property type="protein sequence ID" value="KKL10403.1"/>
    <property type="molecule type" value="Genomic_DNA"/>
</dbReference>
<dbReference type="AlphaFoldDB" id="A0A0F9DEJ4"/>
<feature type="transmembrane region" description="Helical" evidence="1">
    <location>
        <begin position="32"/>
        <end position="49"/>
    </location>
</feature>
<feature type="transmembrane region" description="Helical" evidence="1">
    <location>
        <begin position="7"/>
        <end position="26"/>
    </location>
</feature>
<gene>
    <name evidence="2" type="ORF">LCGC14_2556180</name>
</gene>